<dbReference type="OrthoDB" id="10268090at2759"/>
<accession>A0A1L9SIF4</accession>
<dbReference type="InterPro" id="IPR051276">
    <property type="entry name" value="Saccharopine_DH-like_oxidrdct"/>
</dbReference>
<feature type="transmembrane region" description="Helical" evidence="2">
    <location>
        <begin position="285"/>
        <end position="304"/>
    </location>
</feature>
<dbReference type="PANTHER" id="PTHR12286:SF5">
    <property type="entry name" value="SACCHAROPINE DEHYDROGENASE-LIKE OXIDOREDUCTASE"/>
    <property type="match status" value="1"/>
</dbReference>
<evidence type="ECO:0000313" key="5">
    <source>
        <dbReference type="Proteomes" id="UP000184188"/>
    </source>
</evidence>
<dbReference type="GO" id="GO:0009247">
    <property type="term" value="P:glycolipid biosynthetic process"/>
    <property type="evidence" value="ECO:0007669"/>
    <property type="project" value="TreeGrafter"/>
</dbReference>
<dbReference type="Gene3D" id="3.40.50.720">
    <property type="entry name" value="NAD(P)-binding Rossmann-like Domain"/>
    <property type="match status" value="1"/>
</dbReference>
<dbReference type="AlphaFoldDB" id="A0A1L9SIF4"/>
<keyword evidence="2" id="KW-0472">Membrane</keyword>
<dbReference type="GO" id="GO:0005739">
    <property type="term" value="C:mitochondrion"/>
    <property type="evidence" value="ECO:0007669"/>
    <property type="project" value="TreeGrafter"/>
</dbReference>
<name>A0A1L9SIF4_9EURO</name>
<reference evidence="5" key="1">
    <citation type="journal article" date="2017" name="Genome Biol.">
        <title>Comparative genomics reveals high biological diversity and specific adaptations in the industrially and medically important fungal genus Aspergillus.</title>
        <authorList>
            <person name="de Vries R.P."/>
            <person name="Riley R."/>
            <person name="Wiebenga A."/>
            <person name="Aguilar-Osorio G."/>
            <person name="Amillis S."/>
            <person name="Uchima C.A."/>
            <person name="Anderluh G."/>
            <person name="Asadollahi M."/>
            <person name="Askin M."/>
            <person name="Barry K."/>
            <person name="Battaglia E."/>
            <person name="Bayram O."/>
            <person name="Benocci T."/>
            <person name="Braus-Stromeyer S.A."/>
            <person name="Caldana C."/>
            <person name="Canovas D."/>
            <person name="Cerqueira G.C."/>
            <person name="Chen F."/>
            <person name="Chen W."/>
            <person name="Choi C."/>
            <person name="Clum A."/>
            <person name="Dos Santos R.A."/>
            <person name="Damasio A.R."/>
            <person name="Diallinas G."/>
            <person name="Emri T."/>
            <person name="Fekete E."/>
            <person name="Flipphi M."/>
            <person name="Freyberg S."/>
            <person name="Gallo A."/>
            <person name="Gournas C."/>
            <person name="Habgood R."/>
            <person name="Hainaut M."/>
            <person name="Harispe M.L."/>
            <person name="Henrissat B."/>
            <person name="Hilden K.S."/>
            <person name="Hope R."/>
            <person name="Hossain A."/>
            <person name="Karabika E."/>
            <person name="Karaffa L."/>
            <person name="Karanyi Z."/>
            <person name="Krasevec N."/>
            <person name="Kuo A."/>
            <person name="Kusch H."/>
            <person name="LaButti K."/>
            <person name="Lagendijk E.L."/>
            <person name="Lapidus A."/>
            <person name="Levasseur A."/>
            <person name="Lindquist E."/>
            <person name="Lipzen A."/>
            <person name="Logrieco A.F."/>
            <person name="MacCabe A."/>
            <person name="Maekelae M.R."/>
            <person name="Malavazi I."/>
            <person name="Melin P."/>
            <person name="Meyer V."/>
            <person name="Mielnichuk N."/>
            <person name="Miskei M."/>
            <person name="Molnar A.P."/>
            <person name="Mule G."/>
            <person name="Ngan C.Y."/>
            <person name="Orejas M."/>
            <person name="Orosz E."/>
            <person name="Ouedraogo J.P."/>
            <person name="Overkamp K.M."/>
            <person name="Park H.-S."/>
            <person name="Perrone G."/>
            <person name="Piumi F."/>
            <person name="Punt P.J."/>
            <person name="Ram A.F."/>
            <person name="Ramon A."/>
            <person name="Rauscher S."/>
            <person name="Record E."/>
            <person name="Riano-Pachon D.M."/>
            <person name="Robert V."/>
            <person name="Roehrig J."/>
            <person name="Ruller R."/>
            <person name="Salamov A."/>
            <person name="Salih N.S."/>
            <person name="Samson R.A."/>
            <person name="Sandor E."/>
            <person name="Sanguinetti M."/>
            <person name="Schuetze T."/>
            <person name="Sepcic K."/>
            <person name="Shelest E."/>
            <person name="Sherlock G."/>
            <person name="Sophianopoulou V."/>
            <person name="Squina F.M."/>
            <person name="Sun H."/>
            <person name="Susca A."/>
            <person name="Todd R.B."/>
            <person name="Tsang A."/>
            <person name="Unkles S.E."/>
            <person name="van de Wiele N."/>
            <person name="van Rossen-Uffink D."/>
            <person name="Oliveira J.V."/>
            <person name="Vesth T.C."/>
            <person name="Visser J."/>
            <person name="Yu J.-H."/>
            <person name="Zhou M."/>
            <person name="Andersen M.R."/>
            <person name="Archer D.B."/>
            <person name="Baker S.E."/>
            <person name="Benoit I."/>
            <person name="Brakhage A.A."/>
            <person name="Braus G.H."/>
            <person name="Fischer R."/>
            <person name="Frisvad J.C."/>
            <person name="Goldman G.H."/>
            <person name="Houbraken J."/>
            <person name="Oakley B."/>
            <person name="Pocsi I."/>
            <person name="Scazzocchio C."/>
            <person name="Seiboth B."/>
            <person name="vanKuyk P.A."/>
            <person name="Wortman J."/>
            <person name="Dyer P.S."/>
            <person name="Grigoriev I.V."/>
        </authorList>
    </citation>
    <scope>NUCLEOTIDE SEQUENCE [LARGE SCALE GENOMIC DNA]</scope>
    <source>
        <strain evidence="5">CBS 506.65</strain>
    </source>
</reference>
<feature type="domain" description="Saccharopine dehydrogenase NADP binding" evidence="3">
    <location>
        <begin position="10"/>
        <end position="140"/>
    </location>
</feature>
<evidence type="ECO:0000259" key="3">
    <source>
        <dbReference type="Pfam" id="PF03435"/>
    </source>
</evidence>
<organism evidence="4 5">
    <name type="scientific">Penicilliopsis zonata CBS 506.65</name>
    <dbReference type="NCBI Taxonomy" id="1073090"/>
    <lineage>
        <taxon>Eukaryota</taxon>
        <taxon>Fungi</taxon>
        <taxon>Dikarya</taxon>
        <taxon>Ascomycota</taxon>
        <taxon>Pezizomycotina</taxon>
        <taxon>Eurotiomycetes</taxon>
        <taxon>Eurotiomycetidae</taxon>
        <taxon>Eurotiales</taxon>
        <taxon>Aspergillaceae</taxon>
        <taxon>Penicilliopsis</taxon>
    </lineage>
</organism>
<evidence type="ECO:0000256" key="1">
    <source>
        <dbReference type="ARBA" id="ARBA00038048"/>
    </source>
</evidence>
<evidence type="ECO:0000256" key="2">
    <source>
        <dbReference type="SAM" id="Phobius"/>
    </source>
</evidence>
<dbReference type="VEuPathDB" id="FungiDB:ASPZODRAFT_159010"/>
<gene>
    <name evidence="4" type="ORF">ASPZODRAFT_159010</name>
</gene>
<dbReference type="Pfam" id="PF03435">
    <property type="entry name" value="Sacchrp_dh_NADP"/>
    <property type="match status" value="1"/>
</dbReference>
<dbReference type="EMBL" id="KV878341">
    <property type="protein sequence ID" value="OJJ47010.1"/>
    <property type="molecule type" value="Genomic_DNA"/>
</dbReference>
<protein>
    <recommendedName>
        <fullName evidence="3">Saccharopine dehydrogenase NADP binding domain-containing protein</fullName>
    </recommendedName>
</protein>
<dbReference type="InterPro" id="IPR005097">
    <property type="entry name" value="Sacchrp_dh_NADP-bd"/>
</dbReference>
<dbReference type="GO" id="GO:0005811">
    <property type="term" value="C:lipid droplet"/>
    <property type="evidence" value="ECO:0007669"/>
    <property type="project" value="TreeGrafter"/>
</dbReference>
<dbReference type="PANTHER" id="PTHR12286">
    <property type="entry name" value="SACCHAROPINE DEHYDROGENASE-LIKE OXIDOREDUCTASE"/>
    <property type="match status" value="1"/>
</dbReference>
<keyword evidence="2" id="KW-0812">Transmembrane</keyword>
<comment type="similarity">
    <text evidence="1">Belongs to the saccharopine dehydrogenase family.</text>
</comment>
<dbReference type="Proteomes" id="UP000184188">
    <property type="component" value="Unassembled WGS sequence"/>
</dbReference>
<dbReference type="InterPro" id="IPR036291">
    <property type="entry name" value="NAD(P)-bd_dom_sf"/>
</dbReference>
<evidence type="ECO:0000313" key="4">
    <source>
        <dbReference type="EMBL" id="OJJ47010.1"/>
    </source>
</evidence>
<proteinExistence type="inferred from homology"/>
<sequence length="425" mass="46497">MDVNTNPLDVILLGPTGYTGRLCAEHIVRHLPTDLRWGIAGRSLAKLEDLARELEDLNQDRIQPEILAVQLNLEELGPLVQKTRLLINCVGPYHLYSTPVVEACALHGTHYIDATGETPWIRTIIGKYHETAKANGAIIIPSVGVESVPSDLLTWSLVKRIREEFSCPTNEVISSINDLRSPGFSGGTLSTVLTIIESLSFSDLLHASNPFALAAPSAPRETKALPRKSVLETVLGVRSVRDLGTLTTSPNGIADQAIVFRSRSLMLELYGPNFSFRQYQRVRNVFVGVLVHYALLIGLMLLVLPPVRSLLKRYIYAPGQGPRLKKTNAAAATTNYVVDFCAVATPDLPPDQAAKHVFGRIKFRGDAYTYTGLLLAEAAMVILTNEEKVKKVSRGGIVTSATLGQEYVDRLSEAGCLIESKVFDN</sequence>
<dbReference type="RefSeq" id="XP_022581520.1">
    <property type="nucleotide sequence ID" value="XM_022726379.1"/>
</dbReference>
<dbReference type="GO" id="GO:0005886">
    <property type="term" value="C:plasma membrane"/>
    <property type="evidence" value="ECO:0007669"/>
    <property type="project" value="TreeGrafter"/>
</dbReference>
<keyword evidence="2" id="KW-1133">Transmembrane helix</keyword>
<dbReference type="SUPFAM" id="SSF51735">
    <property type="entry name" value="NAD(P)-binding Rossmann-fold domains"/>
    <property type="match status" value="1"/>
</dbReference>
<dbReference type="GeneID" id="34612843"/>
<keyword evidence="5" id="KW-1185">Reference proteome</keyword>